<evidence type="ECO:0000313" key="3">
    <source>
        <dbReference type="EMBL" id="KAJ7745080.1"/>
    </source>
</evidence>
<gene>
    <name evidence="3" type="ORF">B0H16DRAFT_1462913</name>
    <name evidence="2" type="ORF">B0H16DRAFT_1470699</name>
</gene>
<sequence length="285" mass="31955">MTTEQIPCVDKAAPFDVEICHGRIRILRVVKSGKREHVSDHLSRNPNLETSRQGARGDLSSAIKDGPLKRKNITLLRVLLYLQTEKYKGSGLHPDINDRPRFRAAPEFSSQRYSNVPFTLRAIGGECRPLTGSLLVDNTEDVSSLILFQVEDTNFEENLVLRNDAMDVRFERKKAQLCFTAIGMCRDVFAALTRKLKKLTKDGTASALRRCKSPQSNSGEVQVLERQSAGVATEPVFMITSDSGGGSVQDKYERAKDNGDLVGEILDSVRNARHRRIERRNRQGE</sequence>
<evidence type="ECO:0000313" key="2">
    <source>
        <dbReference type="EMBL" id="KAJ7728108.1"/>
    </source>
</evidence>
<dbReference type="EMBL" id="JARKIB010000175">
    <property type="protein sequence ID" value="KAJ7728108.1"/>
    <property type="molecule type" value="Genomic_DNA"/>
</dbReference>
<dbReference type="AlphaFoldDB" id="A0AAD7N5B6"/>
<feature type="compositionally biased region" description="Polar residues" evidence="1">
    <location>
        <begin position="44"/>
        <end position="53"/>
    </location>
</feature>
<proteinExistence type="predicted"/>
<dbReference type="EMBL" id="JARKIB010000084">
    <property type="protein sequence ID" value="KAJ7745080.1"/>
    <property type="molecule type" value="Genomic_DNA"/>
</dbReference>
<feature type="region of interest" description="Disordered" evidence="1">
    <location>
        <begin position="36"/>
        <end position="63"/>
    </location>
</feature>
<comment type="caution">
    <text evidence="3">The sequence shown here is derived from an EMBL/GenBank/DDBJ whole genome shotgun (WGS) entry which is preliminary data.</text>
</comment>
<accession>A0AAD7N5B6</accession>
<organism evidence="3 4">
    <name type="scientific">Mycena metata</name>
    <dbReference type="NCBI Taxonomy" id="1033252"/>
    <lineage>
        <taxon>Eukaryota</taxon>
        <taxon>Fungi</taxon>
        <taxon>Dikarya</taxon>
        <taxon>Basidiomycota</taxon>
        <taxon>Agaricomycotina</taxon>
        <taxon>Agaricomycetes</taxon>
        <taxon>Agaricomycetidae</taxon>
        <taxon>Agaricales</taxon>
        <taxon>Marasmiineae</taxon>
        <taxon>Mycenaceae</taxon>
        <taxon>Mycena</taxon>
    </lineage>
</organism>
<dbReference type="Proteomes" id="UP001215598">
    <property type="component" value="Unassembled WGS sequence"/>
</dbReference>
<keyword evidence="4" id="KW-1185">Reference proteome</keyword>
<protein>
    <submittedName>
        <fullName evidence="3">Uncharacterized protein</fullName>
    </submittedName>
</protein>
<evidence type="ECO:0000313" key="4">
    <source>
        <dbReference type="Proteomes" id="UP001215598"/>
    </source>
</evidence>
<reference evidence="3" key="1">
    <citation type="submission" date="2023-03" db="EMBL/GenBank/DDBJ databases">
        <title>Massive genome expansion in bonnet fungi (Mycena s.s.) driven by repeated elements and novel gene families across ecological guilds.</title>
        <authorList>
            <consortium name="Lawrence Berkeley National Laboratory"/>
            <person name="Harder C.B."/>
            <person name="Miyauchi S."/>
            <person name="Viragh M."/>
            <person name="Kuo A."/>
            <person name="Thoen E."/>
            <person name="Andreopoulos B."/>
            <person name="Lu D."/>
            <person name="Skrede I."/>
            <person name="Drula E."/>
            <person name="Henrissat B."/>
            <person name="Morin E."/>
            <person name="Kohler A."/>
            <person name="Barry K."/>
            <person name="LaButti K."/>
            <person name="Morin E."/>
            <person name="Salamov A."/>
            <person name="Lipzen A."/>
            <person name="Mereny Z."/>
            <person name="Hegedus B."/>
            <person name="Baldrian P."/>
            <person name="Stursova M."/>
            <person name="Weitz H."/>
            <person name="Taylor A."/>
            <person name="Grigoriev I.V."/>
            <person name="Nagy L.G."/>
            <person name="Martin F."/>
            <person name="Kauserud H."/>
        </authorList>
    </citation>
    <scope>NUCLEOTIDE SEQUENCE</scope>
    <source>
        <strain evidence="3">CBHHK182m</strain>
    </source>
</reference>
<evidence type="ECO:0000256" key="1">
    <source>
        <dbReference type="SAM" id="MobiDB-lite"/>
    </source>
</evidence>
<name>A0AAD7N5B6_9AGAR</name>